<name>A0A4W3I5U5_CALMI</name>
<evidence type="ECO:0000313" key="3">
    <source>
        <dbReference type="Proteomes" id="UP000314986"/>
    </source>
</evidence>
<evidence type="ECO:0000313" key="2">
    <source>
        <dbReference type="Ensembl" id="ENSCMIP00000024137.1"/>
    </source>
</evidence>
<dbReference type="GeneTree" id="ENSGT00940000160465"/>
<protein>
    <submittedName>
        <fullName evidence="2">Uncharacterized protein</fullName>
    </submittedName>
</protein>
<dbReference type="Ensembl" id="ENSCMIT00000024544.1">
    <property type="protein sequence ID" value="ENSCMIP00000024137.1"/>
    <property type="gene ID" value="ENSCMIG00000010736.1"/>
</dbReference>
<keyword evidence="3" id="KW-1185">Reference proteome</keyword>
<proteinExistence type="predicted"/>
<reference evidence="2" key="5">
    <citation type="submission" date="2025-09" db="UniProtKB">
        <authorList>
            <consortium name="Ensembl"/>
        </authorList>
    </citation>
    <scope>IDENTIFICATION</scope>
</reference>
<sequence length="351" mass="36228">MALQPPNATISQTNVAGAPLQAPPPQFTFAQTQLPPVHLLPSQAAVPNSQLEYMQLMQGPGAIPQSANSLIPSAGGPSLTVVPGPSPVMQASGALVMGVPAQSSDSVGLSGQGMQNVVPGTVPGVVLQHQSLGSSGVQQHVQASSLQPGMVSQLSGLFSGSHIVAPGIQNVPAVVPSTGVSSVPTSMPTSISTTPVTMPNVPATMVQLQQSTQTSIIGSTTGLMQSGLPAAMQGSINLSSTMSQTNLSQFPAQQGAGQLEERRSSEQLIPQSGESKPSMKPFIPEILGNPLHLQVATPMNSLANSVFSIPIDGDEDRNPSAAFYQAFPVNKSRDAKTLYNRYDNVKMHTSS</sequence>
<dbReference type="InParanoid" id="A0A4W3I5U5"/>
<feature type="region of interest" description="Disordered" evidence="1">
    <location>
        <begin position="250"/>
        <end position="279"/>
    </location>
</feature>
<dbReference type="PANTHER" id="PTHR46894:SF1">
    <property type="entry name" value="TSC22 DOMAIN FAMILY PROTEIN 2"/>
    <property type="match status" value="1"/>
</dbReference>
<reference evidence="3" key="2">
    <citation type="journal article" date="2007" name="PLoS Biol.">
        <title>Survey sequencing and comparative analysis of the elephant shark (Callorhinchus milii) genome.</title>
        <authorList>
            <person name="Venkatesh B."/>
            <person name="Kirkness E.F."/>
            <person name="Loh Y.H."/>
            <person name="Halpern A.L."/>
            <person name="Lee A.P."/>
            <person name="Johnson J."/>
            <person name="Dandona N."/>
            <person name="Viswanathan L.D."/>
            <person name="Tay A."/>
            <person name="Venter J.C."/>
            <person name="Strausberg R.L."/>
            <person name="Brenner S."/>
        </authorList>
    </citation>
    <scope>NUCLEOTIDE SEQUENCE [LARGE SCALE GENOMIC DNA]</scope>
</reference>
<dbReference type="Proteomes" id="UP000314986">
    <property type="component" value="Unassembled WGS sequence"/>
</dbReference>
<dbReference type="STRING" id="7868.ENSCMIP00000024137"/>
<reference evidence="3" key="3">
    <citation type="journal article" date="2014" name="Nature">
        <title>Elephant shark genome provides unique insights into gnathostome evolution.</title>
        <authorList>
            <consortium name="International Elephant Shark Genome Sequencing Consortium"/>
            <person name="Venkatesh B."/>
            <person name="Lee A.P."/>
            <person name="Ravi V."/>
            <person name="Maurya A.K."/>
            <person name="Lian M.M."/>
            <person name="Swann J.B."/>
            <person name="Ohta Y."/>
            <person name="Flajnik M.F."/>
            <person name="Sutoh Y."/>
            <person name="Kasahara M."/>
            <person name="Hoon S."/>
            <person name="Gangu V."/>
            <person name="Roy S.W."/>
            <person name="Irimia M."/>
            <person name="Korzh V."/>
            <person name="Kondrychyn I."/>
            <person name="Lim Z.W."/>
            <person name="Tay B.H."/>
            <person name="Tohari S."/>
            <person name="Kong K.W."/>
            <person name="Ho S."/>
            <person name="Lorente-Galdos B."/>
            <person name="Quilez J."/>
            <person name="Marques-Bonet T."/>
            <person name="Raney B.J."/>
            <person name="Ingham P.W."/>
            <person name="Tay A."/>
            <person name="Hillier L.W."/>
            <person name="Minx P."/>
            <person name="Boehm T."/>
            <person name="Wilson R.K."/>
            <person name="Brenner S."/>
            <person name="Warren W.C."/>
        </authorList>
    </citation>
    <scope>NUCLEOTIDE SEQUENCE [LARGE SCALE GENOMIC DNA]</scope>
</reference>
<reference evidence="2" key="4">
    <citation type="submission" date="2025-08" db="UniProtKB">
        <authorList>
            <consortium name="Ensembl"/>
        </authorList>
    </citation>
    <scope>IDENTIFICATION</scope>
</reference>
<accession>A0A4W3I5U5</accession>
<reference evidence="3" key="1">
    <citation type="journal article" date="2006" name="Science">
        <title>Ancient noncoding elements conserved in the human genome.</title>
        <authorList>
            <person name="Venkatesh B."/>
            <person name="Kirkness E.F."/>
            <person name="Loh Y.H."/>
            <person name="Halpern A.L."/>
            <person name="Lee A.P."/>
            <person name="Johnson J."/>
            <person name="Dandona N."/>
            <person name="Viswanathan L.D."/>
            <person name="Tay A."/>
            <person name="Venter J.C."/>
            <person name="Strausberg R.L."/>
            <person name="Brenner S."/>
        </authorList>
    </citation>
    <scope>NUCLEOTIDE SEQUENCE [LARGE SCALE GENOMIC DNA]</scope>
</reference>
<evidence type="ECO:0000256" key="1">
    <source>
        <dbReference type="SAM" id="MobiDB-lite"/>
    </source>
</evidence>
<dbReference type="InterPro" id="IPR053049">
    <property type="entry name" value="TSC22_domain_protein_2"/>
</dbReference>
<dbReference type="PANTHER" id="PTHR46894">
    <property type="entry name" value="TSC22 DOMAIN FAMILY PROTEIN 2"/>
    <property type="match status" value="1"/>
</dbReference>
<feature type="compositionally biased region" description="Polar residues" evidence="1">
    <location>
        <begin position="266"/>
        <end position="275"/>
    </location>
</feature>
<organism evidence="2 3">
    <name type="scientific">Callorhinchus milii</name>
    <name type="common">Ghost shark</name>
    <dbReference type="NCBI Taxonomy" id="7868"/>
    <lineage>
        <taxon>Eukaryota</taxon>
        <taxon>Metazoa</taxon>
        <taxon>Chordata</taxon>
        <taxon>Craniata</taxon>
        <taxon>Vertebrata</taxon>
        <taxon>Chondrichthyes</taxon>
        <taxon>Holocephali</taxon>
        <taxon>Chimaeriformes</taxon>
        <taxon>Callorhinchidae</taxon>
        <taxon>Callorhinchus</taxon>
    </lineage>
</organism>
<dbReference type="AlphaFoldDB" id="A0A4W3I5U5"/>